<reference evidence="2 3" key="1">
    <citation type="journal article" date="2013" name="Curr. Biol.">
        <title>The Genome of the Foraminiferan Reticulomyxa filosa.</title>
        <authorList>
            <person name="Glockner G."/>
            <person name="Hulsmann N."/>
            <person name="Schleicher M."/>
            <person name="Noegel A.A."/>
            <person name="Eichinger L."/>
            <person name="Gallinger C."/>
            <person name="Pawlowski J."/>
            <person name="Sierra R."/>
            <person name="Euteneuer U."/>
            <person name="Pillet L."/>
            <person name="Moustafa A."/>
            <person name="Platzer M."/>
            <person name="Groth M."/>
            <person name="Szafranski K."/>
            <person name="Schliwa M."/>
        </authorList>
    </citation>
    <scope>NUCLEOTIDE SEQUENCE [LARGE SCALE GENOMIC DNA]</scope>
</reference>
<feature type="transmembrane region" description="Helical" evidence="1">
    <location>
        <begin position="12"/>
        <end position="33"/>
    </location>
</feature>
<name>X6NQ48_RETFI</name>
<proteinExistence type="predicted"/>
<keyword evidence="1" id="KW-0812">Transmembrane</keyword>
<organism evidence="2 3">
    <name type="scientific">Reticulomyxa filosa</name>
    <dbReference type="NCBI Taxonomy" id="46433"/>
    <lineage>
        <taxon>Eukaryota</taxon>
        <taxon>Sar</taxon>
        <taxon>Rhizaria</taxon>
        <taxon>Retaria</taxon>
        <taxon>Foraminifera</taxon>
        <taxon>Monothalamids</taxon>
        <taxon>Reticulomyxidae</taxon>
        <taxon>Reticulomyxa</taxon>
    </lineage>
</organism>
<dbReference type="Proteomes" id="UP000023152">
    <property type="component" value="Unassembled WGS sequence"/>
</dbReference>
<protein>
    <submittedName>
        <fullName evidence="2">Uncharacterized protein</fullName>
    </submittedName>
</protein>
<feature type="transmembrane region" description="Helical" evidence="1">
    <location>
        <begin position="93"/>
        <end position="110"/>
    </location>
</feature>
<keyword evidence="1" id="KW-1133">Transmembrane helix</keyword>
<evidence type="ECO:0000313" key="2">
    <source>
        <dbReference type="EMBL" id="ETO28151.1"/>
    </source>
</evidence>
<feature type="non-terminal residue" evidence="2">
    <location>
        <position position="211"/>
    </location>
</feature>
<sequence length="211" mass="24215">MGNEQEFNPVIVWIMVISSLIGIVTGTVLLIHSCRHLYFGKKDKGSKIANSVKLVNVAVFVSYIITCVIYGLLKVDWIVYFDPKMCPYSYIGQWLSVFANKWLLFVNFVIRIDKTFHGSSLGYDRLYLVLLVIIYSFVQLFASVCIVYIGVVLVQVELYTSPQTTFSFCTSKDANHTKYHLLVFSTQLLYAFLDTLLQIFLCVLFVRKLQL</sequence>
<feature type="transmembrane region" description="Helical" evidence="1">
    <location>
        <begin position="54"/>
        <end position="73"/>
    </location>
</feature>
<keyword evidence="1" id="KW-0472">Membrane</keyword>
<evidence type="ECO:0000256" key="1">
    <source>
        <dbReference type="SAM" id="Phobius"/>
    </source>
</evidence>
<keyword evidence="3" id="KW-1185">Reference proteome</keyword>
<feature type="transmembrane region" description="Helical" evidence="1">
    <location>
        <begin position="126"/>
        <end position="151"/>
    </location>
</feature>
<feature type="transmembrane region" description="Helical" evidence="1">
    <location>
        <begin position="188"/>
        <end position="206"/>
    </location>
</feature>
<accession>X6NQ48</accession>
<dbReference type="AlphaFoldDB" id="X6NQ48"/>
<comment type="caution">
    <text evidence="2">The sequence shown here is derived from an EMBL/GenBank/DDBJ whole genome shotgun (WGS) entry which is preliminary data.</text>
</comment>
<evidence type="ECO:0000313" key="3">
    <source>
        <dbReference type="Proteomes" id="UP000023152"/>
    </source>
</evidence>
<gene>
    <name evidence="2" type="ORF">RFI_08981</name>
</gene>
<dbReference type="EMBL" id="ASPP01006832">
    <property type="protein sequence ID" value="ETO28151.1"/>
    <property type="molecule type" value="Genomic_DNA"/>
</dbReference>